<dbReference type="InterPro" id="IPR051357">
    <property type="entry name" value="H3K9_HMTase_SUVAR3-9"/>
</dbReference>
<dbReference type="AlphaFoldDB" id="A0A6A4KIW3"/>
<evidence type="ECO:0000256" key="6">
    <source>
        <dbReference type="SAM" id="MobiDB-lite"/>
    </source>
</evidence>
<dbReference type="GO" id="GO:0005634">
    <property type="term" value="C:nucleus"/>
    <property type="evidence" value="ECO:0007669"/>
    <property type="project" value="UniProtKB-SubCell"/>
</dbReference>
<dbReference type="InterPro" id="IPR003616">
    <property type="entry name" value="Post-SET_dom"/>
</dbReference>
<dbReference type="GO" id="GO:0005694">
    <property type="term" value="C:chromosome"/>
    <property type="evidence" value="ECO:0007669"/>
    <property type="project" value="UniProtKB-SubCell"/>
</dbReference>
<feature type="region of interest" description="Disordered" evidence="6">
    <location>
        <begin position="1"/>
        <end position="27"/>
    </location>
</feature>
<dbReference type="InterPro" id="IPR015947">
    <property type="entry name" value="PUA-like_sf"/>
</dbReference>
<proteinExistence type="predicted"/>
<evidence type="ECO:0000259" key="7">
    <source>
        <dbReference type="PROSITE" id="PS50868"/>
    </source>
</evidence>
<gene>
    <name evidence="9" type="ORF">C3L33_22021</name>
</gene>
<feature type="compositionally biased region" description="Acidic residues" evidence="6">
    <location>
        <begin position="317"/>
        <end position="326"/>
    </location>
</feature>
<dbReference type="Gene3D" id="2.170.270.10">
    <property type="entry name" value="SET domain"/>
    <property type="match status" value="2"/>
</dbReference>
<evidence type="ECO:0000256" key="4">
    <source>
        <dbReference type="ARBA" id="ARBA00023242"/>
    </source>
</evidence>
<evidence type="ECO:0000313" key="9">
    <source>
        <dbReference type="EMBL" id="KAE9446055.1"/>
    </source>
</evidence>
<evidence type="ECO:0000256" key="1">
    <source>
        <dbReference type="ARBA" id="ARBA00004286"/>
    </source>
</evidence>
<dbReference type="InterPro" id="IPR036987">
    <property type="entry name" value="SRA-YDG_sf"/>
</dbReference>
<dbReference type="SUPFAM" id="SSF88697">
    <property type="entry name" value="PUA domain-like"/>
    <property type="match status" value="2"/>
</dbReference>
<evidence type="ECO:0000256" key="2">
    <source>
        <dbReference type="ARBA" id="ARBA00022603"/>
    </source>
</evidence>
<dbReference type="PROSITE" id="PS51015">
    <property type="entry name" value="YDG"/>
    <property type="match status" value="1"/>
</dbReference>
<feature type="region of interest" description="Disordered" evidence="6">
    <location>
        <begin position="290"/>
        <end position="331"/>
    </location>
</feature>
<evidence type="ECO:0000259" key="8">
    <source>
        <dbReference type="PROSITE" id="PS51015"/>
    </source>
</evidence>
<dbReference type="OrthoDB" id="5792673at2759"/>
<name>A0A6A4KIW3_9ERIC</name>
<dbReference type="GO" id="GO:0042054">
    <property type="term" value="F:histone methyltransferase activity"/>
    <property type="evidence" value="ECO:0007669"/>
    <property type="project" value="TreeGrafter"/>
</dbReference>
<accession>A0A6A4KIW3</accession>
<sequence>MVVPSPHRGSTCENGISTSLSTGYGVSERRTSRRLQKLQSQKAGPVCYKEDPVDNIEERVVRKKAKVGKQRNQNSTSVVAPIVVDNKTREDNDVVSGPKNDECHVAAMSVGLTEVAETSAKGEKSAYAMVTDTLRTFNKHYLLCVQSKYLSLQWNEEITVLESEPNDDIVLVQNQGSRTRYNYKCLVGDEYFGRRLLMLLRFIWSCASRVILLGDMLDGLGKRNGGVNKLKRSERQPKVQIVRANPIHWETETLGIDIGHQFFSRAEMVVVGFHSHWLNGIDYIGETAKKKEEEEKEDEDVTWTNEAGSTTIREGEEAGSEEEEEEAARSASWDYPHYTLPVAIVIVISGQYEDDLDNCDDVVYTGQGGNDLLGRKHQINDQVMRGGNLGLKNCMKQSVPVRVVRGHQSKSSYVGKVYTYDGLYQVVDYWAEKGISGYTVFKFQLKRFKGQPLLTTSQVQFINGRIPNSISEIRGLVCKDISGGQEDIPIPATNLVDDPPVAPTGKFELFPQSSGANVELVFSVESRNGGAEAPIILVEPKDIVFECGPNCGCPPECVNRTSQRGIRFRLEVFKTPKKGWGVRSWDPIPSGSPVCEYIGVLRKTDELDSSVENYYVFDIDCLQTMKGLDGRQRRLRDVSIPAHMDETGDDKSESTPEFCIDAFSSGNELSYDYAYAVDSVVGPDGKTRQIACYCGAPDCRKRLL</sequence>
<dbReference type="GO" id="GO:0032259">
    <property type="term" value="P:methylation"/>
    <property type="evidence" value="ECO:0007669"/>
    <property type="project" value="UniProtKB-KW"/>
</dbReference>
<comment type="subcellular location">
    <subcellularLocation>
        <location evidence="1">Chromosome</location>
    </subcellularLocation>
    <subcellularLocation>
        <location evidence="5">Nucleus</location>
    </subcellularLocation>
</comment>
<feature type="non-terminal residue" evidence="9">
    <location>
        <position position="1"/>
    </location>
</feature>
<comment type="caution">
    <text evidence="9">The sequence shown here is derived from an EMBL/GenBank/DDBJ whole genome shotgun (WGS) entry which is preliminary data.</text>
</comment>
<dbReference type="PANTHER" id="PTHR45660">
    <property type="entry name" value="HISTONE-LYSINE N-METHYLTRANSFERASE SETMAR"/>
    <property type="match status" value="1"/>
</dbReference>
<dbReference type="PROSITE" id="PS50868">
    <property type="entry name" value="POST_SET"/>
    <property type="match status" value="1"/>
</dbReference>
<evidence type="ECO:0000256" key="3">
    <source>
        <dbReference type="ARBA" id="ARBA00022679"/>
    </source>
</evidence>
<feature type="domain" description="YDG" evidence="8">
    <location>
        <begin position="251"/>
        <end position="447"/>
    </location>
</feature>
<dbReference type="GO" id="GO:0003690">
    <property type="term" value="F:double-stranded DNA binding"/>
    <property type="evidence" value="ECO:0007669"/>
    <property type="project" value="TreeGrafter"/>
</dbReference>
<feature type="compositionally biased region" description="Polar residues" evidence="6">
    <location>
        <begin position="11"/>
        <end position="24"/>
    </location>
</feature>
<keyword evidence="4 5" id="KW-0539">Nucleus</keyword>
<feature type="domain" description="Post-SET" evidence="7">
    <location>
        <begin position="688"/>
        <end position="704"/>
    </location>
</feature>
<keyword evidence="3" id="KW-0808">Transferase</keyword>
<dbReference type="SUPFAM" id="SSF82199">
    <property type="entry name" value="SET domain"/>
    <property type="match status" value="1"/>
</dbReference>
<reference evidence="9" key="1">
    <citation type="journal article" date="2019" name="Genome Biol. Evol.">
        <title>The Rhododendron genome and chromosomal organization provide insight into shared whole-genome duplications across the heath family (Ericaceae).</title>
        <authorList>
            <person name="Soza V.L."/>
            <person name="Lindsley D."/>
            <person name="Waalkes A."/>
            <person name="Ramage E."/>
            <person name="Patwardhan R.P."/>
            <person name="Burton J.N."/>
            <person name="Adey A."/>
            <person name="Kumar A."/>
            <person name="Qiu R."/>
            <person name="Shendure J."/>
            <person name="Hall B."/>
        </authorList>
    </citation>
    <scope>NUCLEOTIDE SEQUENCE</scope>
    <source>
        <strain evidence="9">RSF 1966-606</strain>
    </source>
</reference>
<dbReference type="InterPro" id="IPR046341">
    <property type="entry name" value="SET_dom_sf"/>
</dbReference>
<dbReference type="PANTHER" id="PTHR45660:SF94">
    <property type="entry name" value="HISTONE-LYSINE N-METHYLTRANSFERASE, H3 LYSINE-9 SPECIFIC SUVH4"/>
    <property type="match status" value="1"/>
</dbReference>
<keyword evidence="2" id="KW-0489">Methyltransferase</keyword>
<feature type="compositionally biased region" description="Polar residues" evidence="6">
    <location>
        <begin position="302"/>
        <end position="312"/>
    </location>
</feature>
<protein>
    <submittedName>
        <fullName evidence="9">Uncharacterized protein</fullName>
    </submittedName>
</protein>
<dbReference type="InterPro" id="IPR003105">
    <property type="entry name" value="SRA_YDG"/>
</dbReference>
<dbReference type="EMBL" id="QEFC01003985">
    <property type="protein sequence ID" value="KAE9446055.1"/>
    <property type="molecule type" value="Genomic_DNA"/>
</dbReference>
<dbReference type="Pfam" id="PF02182">
    <property type="entry name" value="SAD_SRA"/>
    <property type="match status" value="1"/>
</dbReference>
<organism evidence="9">
    <name type="scientific">Rhododendron williamsianum</name>
    <dbReference type="NCBI Taxonomy" id="262921"/>
    <lineage>
        <taxon>Eukaryota</taxon>
        <taxon>Viridiplantae</taxon>
        <taxon>Streptophyta</taxon>
        <taxon>Embryophyta</taxon>
        <taxon>Tracheophyta</taxon>
        <taxon>Spermatophyta</taxon>
        <taxon>Magnoliopsida</taxon>
        <taxon>eudicotyledons</taxon>
        <taxon>Gunneridae</taxon>
        <taxon>Pentapetalae</taxon>
        <taxon>asterids</taxon>
        <taxon>Ericales</taxon>
        <taxon>Ericaceae</taxon>
        <taxon>Ericoideae</taxon>
        <taxon>Rhodoreae</taxon>
        <taxon>Rhododendron</taxon>
    </lineage>
</organism>
<evidence type="ECO:0000256" key="5">
    <source>
        <dbReference type="PROSITE-ProRule" id="PRU00358"/>
    </source>
</evidence>
<dbReference type="Gene3D" id="2.30.280.10">
    <property type="entry name" value="SRA-YDG"/>
    <property type="match status" value="1"/>
</dbReference>
<dbReference type="SMART" id="SM00466">
    <property type="entry name" value="SRA"/>
    <property type="match status" value="1"/>
</dbReference>